<dbReference type="Gene3D" id="2.10.50.10">
    <property type="entry name" value="Tumor Necrosis Factor Receptor, subunit A, domain 2"/>
    <property type="match status" value="1"/>
</dbReference>
<keyword evidence="4" id="KW-0547">Nucleotide-binding</keyword>
<evidence type="ECO:0000256" key="1">
    <source>
        <dbReference type="ARBA" id="ARBA00004167"/>
    </source>
</evidence>
<evidence type="ECO:0000313" key="11">
    <source>
        <dbReference type="EMBL" id="TRY98795.1"/>
    </source>
</evidence>
<keyword evidence="6 9" id="KW-1133">Transmembrane helix</keyword>
<comment type="caution">
    <text evidence="11">The sequence shown here is derived from an EMBL/GenBank/DDBJ whole genome shotgun (WGS) entry which is preliminary data.</text>
</comment>
<keyword evidence="7 9" id="KW-0472">Membrane</keyword>
<dbReference type="OrthoDB" id="4062651at2759"/>
<organism evidence="11 12">
    <name type="scientific">Danionella cerebrum</name>
    <dbReference type="NCBI Taxonomy" id="2873325"/>
    <lineage>
        <taxon>Eukaryota</taxon>
        <taxon>Metazoa</taxon>
        <taxon>Chordata</taxon>
        <taxon>Craniata</taxon>
        <taxon>Vertebrata</taxon>
        <taxon>Euteleostomi</taxon>
        <taxon>Actinopterygii</taxon>
        <taxon>Neopterygii</taxon>
        <taxon>Teleostei</taxon>
        <taxon>Ostariophysi</taxon>
        <taxon>Cypriniformes</taxon>
        <taxon>Danionidae</taxon>
        <taxon>Danioninae</taxon>
        <taxon>Danionella</taxon>
    </lineage>
</organism>
<dbReference type="PROSITE" id="PS50853">
    <property type="entry name" value="FN3"/>
    <property type="match status" value="2"/>
</dbReference>
<dbReference type="PANTHER" id="PTHR46877">
    <property type="entry name" value="EPH RECEPTOR A5"/>
    <property type="match status" value="1"/>
</dbReference>
<evidence type="ECO:0000256" key="3">
    <source>
        <dbReference type="ARBA" id="ARBA00022692"/>
    </source>
</evidence>
<keyword evidence="3 9" id="KW-0812">Transmembrane</keyword>
<dbReference type="SMART" id="SM00060">
    <property type="entry name" value="FN3"/>
    <property type="match status" value="2"/>
</dbReference>
<dbReference type="GO" id="GO:0007411">
    <property type="term" value="P:axon guidance"/>
    <property type="evidence" value="ECO:0007669"/>
    <property type="project" value="TreeGrafter"/>
</dbReference>
<dbReference type="AlphaFoldDB" id="A0A553R9D8"/>
<evidence type="ECO:0000259" key="10">
    <source>
        <dbReference type="PROSITE" id="PS50853"/>
    </source>
</evidence>
<evidence type="ECO:0000256" key="8">
    <source>
        <dbReference type="ARBA" id="ARBA00023170"/>
    </source>
</evidence>
<keyword evidence="12" id="KW-1185">Reference proteome</keyword>
<dbReference type="FunFam" id="2.60.40.10:FF:000041">
    <property type="entry name" value="ephrin type-A receptor 3"/>
    <property type="match status" value="1"/>
</dbReference>
<dbReference type="PRINTS" id="PR00014">
    <property type="entry name" value="FNTYPEIII"/>
</dbReference>
<gene>
    <name evidence="11" type="ORF">DNTS_031467</name>
</gene>
<dbReference type="InterPro" id="IPR036116">
    <property type="entry name" value="FN3_sf"/>
</dbReference>
<evidence type="ECO:0000256" key="7">
    <source>
        <dbReference type="ARBA" id="ARBA00023136"/>
    </source>
</evidence>
<proteinExistence type="predicted"/>
<evidence type="ECO:0000256" key="4">
    <source>
        <dbReference type="ARBA" id="ARBA00022741"/>
    </source>
</evidence>
<dbReference type="GO" id="GO:0005886">
    <property type="term" value="C:plasma membrane"/>
    <property type="evidence" value="ECO:0007669"/>
    <property type="project" value="TreeGrafter"/>
</dbReference>
<dbReference type="InterPro" id="IPR050449">
    <property type="entry name" value="Ephrin_rcpt_TKs"/>
</dbReference>
<accession>A0A553R9D8</accession>
<dbReference type="GO" id="GO:0030425">
    <property type="term" value="C:dendrite"/>
    <property type="evidence" value="ECO:0007669"/>
    <property type="project" value="TreeGrafter"/>
</dbReference>
<sequence length="283" mass="30943">METRSCSKCPPRSFAKQEGSTSCQCEESFYRSPADPANMACTKPPSAPRNAISNVNETSVFLEWTAPEETGGRKDVTYSILCSKISSDSSHYEPCGSHVRYLPQRTGLRNSSVMVVDLLAHTNYTFEVEAVNGVSVLTAPLRQFVSLNVTTNQAAPSPVTVVKKSKTAKNSITVAWQEPDRPNGIILEYEIKYFEKDQETSYTIVKSKEMEVSVDSLKPSSAYIFQVRARTSAGYGGFSRRFEFETSPYLAASSEQGQVPVIAVAVTVGIILIALVTGFLMSG</sequence>
<evidence type="ECO:0000256" key="2">
    <source>
        <dbReference type="ARBA" id="ARBA00022553"/>
    </source>
</evidence>
<dbReference type="EMBL" id="SRMA01025141">
    <property type="protein sequence ID" value="TRY98795.1"/>
    <property type="molecule type" value="Genomic_DNA"/>
</dbReference>
<dbReference type="SUPFAM" id="SSF49265">
    <property type="entry name" value="Fibronectin type III"/>
    <property type="match status" value="1"/>
</dbReference>
<dbReference type="InterPro" id="IPR003961">
    <property type="entry name" value="FN3_dom"/>
</dbReference>
<feature type="transmembrane region" description="Helical" evidence="9">
    <location>
        <begin position="261"/>
        <end position="281"/>
    </location>
</feature>
<evidence type="ECO:0000313" key="12">
    <source>
        <dbReference type="Proteomes" id="UP000316079"/>
    </source>
</evidence>
<dbReference type="GO" id="GO:0005005">
    <property type="term" value="F:transmembrane-ephrin receptor activity"/>
    <property type="evidence" value="ECO:0007669"/>
    <property type="project" value="TreeGrafter"/>
</dbReference>
<evidence type="ECO:0000256" key="5">
    <source>
        <dbReference type="ARBA" id="ARBA00022840"/>
    </source>
</evidence>
<dbReference type="CDD" id="cd00063">
    <property type="entry name" value="FN3"/>
    <property type="match status" value="2"/>
</dbReference>
<dbReference type="InterPro" id="IPR013783">
    <property type="entry name" value="Ig-like_fold"/>
</dbReference>
<feature type="domain" description="Fibronectin type-III" evidence="10">
    <location>
        <begin position="155"/>
        <end position="249"/>
    </location>
</feature>
<keyword evidence="8" id="KW-0675">Receptor</keyword>
<dbReference type="GO" id="GO:0005524">
    <property type="term" value="F:ATP binding"/>
    <property type="evidence" value="ECO:0007669"/>
    <property type="project" value="UniProtKB-KW"/>
</dbReference>
<evidence type="ECO:0000256" key="9">
    <source>
        <dbReference type="SAM" id="Phobius"/>
    </source>
</evidence>
<dbReference type="FunFam" id="2.60.40.10:FF:000045">
    <property type="entry name" value="Ephrin type-A receptor 5"/>
    <property type="match status" value="1"/>
</dbReference>
<comment type="subcellular location">
    <subcellularLocation>
        <location evidence="1">Membrane</location>
        <topology evidence="1">Single-pass membrane protein</topology>
    </subcellularLocation>
</comment>
<dbReference type="Gene3D" id="2.60.40.10">
    <property type="entry name" value="Immunoglobulins"/>
    <property type="match status" value="2"/>
</dbReference>
<feature type="domain" description="Fibronectin type-III" evidence="10">
    <location>
        <begin position="44"/>
        <end position="154"/>
    </location>
</feature>
<keyword evidence="5" id="KW-0067">ATP-binding</keyword>
<protein>
    <recommendedName>
        <fullName evidence="10">Fibronectin type-III domain-containing protein</fullName>
    </recommendedName>
</protein>
<keyword evidence="2" id="KW-0597">Phosphoprotein</keyword>
<dbReference type="STRING" id="623744.A0A553R9D8"/>
<name>A0A553R9D8_9TELE</name>
<dbReference type="Proteomes" id="UP000316079">
    <property type="component" value="Unassembled WGS sequence"/>
</dbReference>
<reference evidence="11 12" key="1">
    <citation type="journal article" date="2019" name="Sci. Data">
        <title>Hybrid genome assembly and annotation of Danionella translucida.</title>
        <authorList>
            <person name="Kadobianskyi M."/>
            <person name="Schulze L."/>
            <person name="Schuelke M."/>
            <person name="Judkewitz B."/>
        </authorList>
    </citation>
    <scope>NUCLEOTIDE SEQUENCE [LARGE SCALE GENOMIC DNA]</scope>
    <source>
        <strain evidence="11 12">Bolton</strain>
    </source>
</reference>
<dbReference type="PANTHER" id="PTHR46877:SF13">
    <property type="entry name" value="EPHRIN TYPE-A RECEPTOR 5"/>
    <property type="match status" value="1"/>
</dbReference>
<feature type="non-terminal residue" evidence="11">
    <location>
        <position position="283"/>
    </location>
</feature>
<evidence type="ECO:0000256" key="6">
    <source>
        <dbReference type="ARBA" id="ARBA00022989"/>
    </source>
</evidence>
<dbReference type="Pfam" id="PF00041">
    <property type="entry name" value="fn3"/>
    <property type="match status" value="2"/>
</dbReference>